<dbReference type="InterPro" id="IPR032508">
    <property type="entry name" value="FecR_C"/>
</dbReference>
<feature type="domain" description="Protein FecR C-terminal" evidence="3">
    <location>
        <begin position="281"/>
        <end position="349"/>
    </location>
</feature>
<dbReference type="EMBL" id="JBHUMB010000014">
    <property type="protein sequence ID" value="MFD2744194.1"/>
    <property type="molecule type" value="Genomic_DNA"/>
</dbReference>
<keyword evidence="1" id="KW-0812">Transmembrane</keyword>
<dbReference type="Gene3D" id="2.60.120.1440">
    <property type="match status" value="1"/>
</dbReference>
<dbReference type="Pfam" id="PF04773">
    <property type="entry name" value="FecR"/>
    <property type="match status" value="1"/>
</dbReference>
<evidence type="ECO:0000313" key="4">
    <source>
        <dbReference type="EMBL" id="MFD2744194.1"/>
    </source>
</evidence>
<dbReference type="Gene3D" id="3.55.50.30">
    <property type="match status" value="1"/>
</dbReference>
<evidence type="ECO:0000256" key="1">
    <source>
        <dbReference type="SAM" id="Phobius"/>
    </source>
</evidence>
<comment type="caution">
    <text evidence="4">The sequence shown here is derived from an EMBL/GenBank/DDBJ whole genome shotgun (WGS) entry which is preliminary data.</text>
</comment>
<dbReference type="PIRSF" id="PIRSF018266">
    <property type="entry name" value="FecR"/>
    <property type="match status" value="1"/>
</dbReference>
<dbReference type="Pfam" id="PF16344">
    <property type="entry name" value="FecR_C"/>
    <property type="match status" value="1"/>
</dbReference>
<dbReference type="PANTHER" id="PTHR30273:SF2">
    <property type="entry name" value="PROTEIN FECR"/>
    <property type="match status" value="1"/>
</dbReference>
<organism evidence="4 5">
    <name type="scientific">Sphingobacterium populi</name>
    <dbReference type="NCBI Taxonomy" id="1812824"/>
    <lineage>
        <taxon>Bacteria</taxon>
        <taxon>Pseudomonadati</taxon>
        <taxon>Bacteroidota</taxon>
        <taxon>Sphingobacteriia</taxon>
        <taxon>Sphingobacteriales</taxon>
        <taxon>Sphingobacteriaceae</taxon>
        <taxon>Sphingobacterium</taxon>
    </lineage>
</organism>
<dbReference type="PANTHER" id="PTHR30273">
    <property type="entry name" value="PERIPLASMIC SIGNAL SENSOR AND SIGMA FACTOR ACTIVATOR FECR-RELATED"/>
    <property type="match status" value="1"/>
</dbReference>
<name>A0ABW5UE96_9SPHI</name>
<protein>
    <submittedName>
        <fullName evidence="4">FecR family protein</fullName>
    </submittedName>
</protein>
<proteinExistence type="predicted"/>
<accession>A0ABW5UE96</accession>
<feature type="transmembrane region" description="Helical" evidence="1">
    <location>
        <begin position="87"/>
        <end position="106"/>
    </location>
</feature>
<keyword evidence="1" id="KW-1133">Transmembrane helix</keyword>
<evidence type="ECO:0000313" key="5">
    <source>
        <dbReference type="Proteomes" id="UP001597418"/>
    </source>
</evidence>
<dbReference type="InterPro" id="IPR006860">
    <property type="entry name" value="FecR"/>
</dbReference>
<evidence type="ECO:0000259" key="2">
    <source>
        <dbReference type="Pfam" id="PF04773"/>
    </source>
</evidence>
<dbReference type="RefSeq" id="WP_082784845.1">
    <property type="nucleotide sequence ID" value="NZ_JBHUMB010000014.1"/>
</dbReference>
<evidence type="ECO:0000259" key="3">
    <source>
        <dbReference type="Pfam" id="PF16344"/>
    </source>
</evidence>
<dbReference type="InterPro" id="IPR012373">
    <property type="entry name" value="Ferrdict_sens_TM"/>
</dbReference>
<feature type="domain" description="FecR protein" evidence="2">
    <location>
        <begin position="134"/>
        <end position="221"/>
    </location>
</feature>
<reference evidence="5" key="1">
    <citation type="journal article" date="2019" name="Int. J. Syst. Evol. Microbiol.">
        <title>The Global Catalogue of Microorganisms (GCM) 10K type strain sequencing project: providing services to taxonomists for standard genome sequencing and annotation.</title>
        <authorList>
            <consortium name="The Broad Institute Genomics Platform"/>
            <consortium name="The Broad Institute Genome Sequencing Center for Infectious Disease"/>
            <person name="Wu L."/>
            <person name="Ma J."/>
        </authorList>
    </citation>
    <scope>NUCLEOTIDE SEQUENCE [LARGE SCALE GENOMIC DNA]</scope>
    <source>
        <strain evidence="5">KCTC 42247</strain>
    </source>
</reference>
<sequence length="369" mass="40976">MMKHQIGRRIADLWKGLLSQKEIENLLADLEMQGSDLQRELEESFSDDKQLEKANLLSDSDYAAILHQIHAKIDVQEHKPRRFFQTWAAAAAIVLVLGVAGMIFIYHTPQAQNTTFAQVNTQPTDTITLRNTTAHDRVARLKDGSVVTLSAGAQLAYARNYAEHDRVLHLQGKATFEVAHDTARPFVVWTDNYSTTALGTIFMIDATSKQQIDIALLSGKIVVKKAAHTGRAMKDQYLVAGDKLSIDRQSERFVFIPANPITPAYTPATEIPESKPVKQTLAFADAPLQAVFETIAARKQIHINTTDLDLVGLTFTGEFLESESAAIMLRVICQMNDLQCEESDNGLIISQKTSLDQTVPTEIKNQTTN</sequence>
<keyword evidence="1" id="KW-0472">Membrane</keyword>
<dbReference type="Proteomes" id="UP001597418">
    <property type="component" value="Unassembled WGS sequence"/>
</dbReference>
<keyword evidence="5" id="KW-1185">Reference proteome</keyword>
<gene>
    <name evidence="4" type="ORF">ACFSQ6_12415</name>
</gene>